<dbReference type="InterPro" id="IPR033879">
    <property type="entry name" value="UPP_Pase"/>
</dbReference>
<feature type="transmembrane region" description="Helical" evidence="4">
    <location>
        <begin position="135"/>
        <end position="152"/>
    </location>
</feature>
<evidence type="ECO:0000313" key="6">
    <source>
        <dbReference type="EMBL" id="ENU99396.1"/>
    </source>
</evidence>
<dbReference type="GO" id="GO:0005886">
    <property type="term" value="C:plasma membrane"/>
    <property type="evidence" value="ECO:0007669"/>
    <property type="project" value="InterPro"/>
</dbReference>
<feature type="transmembrane region" description="Helical" evidence="4">
    <location>
        <begin position="31"/>
        <end position="56"/>
    </location>
</feature>
<evidence type="ECO:0000259" key="5">
    <source>
        <dbReference type="SMART" id="SM00014"/>
    </source>
</evidence>
<keyword evidence="4" id="KW-1133">Transmembrane helix</keyword>
<keyword evidence="4" id="KW-0472">Membrane</keyword>
<dbReference type="AlphaFoldDB" id="N8VHF1"/>
<evidence type="ECO:0000256" key="1">
    <source>
        <dbReference type="ARBA" id="ARBA00012374"/>
    </source>
</evidence>
<dbReference type="Pfam" id="PF01569">
    <property type="entry name" value="PAP2"/>
    <property type="match status" value="1"/>
</dbReference>
<keyword evidence="4" id="KW-0812">Transmembrane</keyword>
<feature type="domain" description="Phosphatidic acid phosphatase type 2/haloperoxidase" evidence="5">
    <location>
        <begin position="65"/>
        <end position="173"/>
    </location>
</feature>
<reference evidence="6 7" key="1">
    <citation type="submission" date="2013-02" db="EMBL/GenBank/DDBJ databases">
        <title>The Genome Sequence of Acinetobacter sp. NIPH 899.</title>
        <authorList>
            <consortium name="The Broad Institute Genome Sequencing Platform"/>
            <consortium name="The Broad Institute Genome Sequencing Center for Infectious Disease"/>
            <person name="Cerqueira G."/>
            <person name="Feldgarden M."/>
            <person name="Courvalin P."/>
            <person name="Perichon B."/>
            <person name="Grillot-Courvalin C."/>
            <person name="Clermont D."/>
            <person name="Rocha E."/>
            <person name="Yoon E.-J."/>
            <person name="Nemec A."/>
            <person name="Walker B."/>
            <person name="Young S.K."/>
            <person name="Zeng Q."/>
            <person name="Gargeya S."/>
            <person name="Fitzgerald M."/>
            <person name="Haas B."/>
            <person name="Abouelleil A."/>
            <person name="Alvarado L."/>
            <person name="Arachchi H.M."/>
            <person name="Berlin A.M."/>
            <person name="Chapman S.B."/>
            <person name="Dewar J."/>
            <person name="Goldberg J."/>
            <person name="Griggs A."/>
            <person name="Gujja S."/>
            <person name="Hansen M."/>
            <person name="Howarth C."/>
            <person name="Imamovic A."/>
            <person name="Larimer J."/>
            <person name="McCowan C."/>
            <person name="Murphy C."/>
            <person name="Neiman D."/>
            <person name="Pearson M."/>
            <person name="Priest M."/>
            <person name="Roberts A."/>
            <person name="Saif S."/>
            <person name="Shea T."/>
            <person name="Sisk P."/>
            <person name="Sykes S."/>
            <person name="Wortman J."/>
            <person name="Nusbaum C."/>
            <person name="Birren B."/>
        </authorList>
    </citation>
    <scope>NUCLEOTIDE SEQUENCE [LARGE SCALE GENOMIC DNA]</scope>
    <source>
        <strain evidence="6 7">NIPH 899</strain>
    </source>
</reference>
<proteinExistence type="predicted"/>
<dbReference type="GO" id="GO:0050380">
    <property type="term" value="F:undecaprenyl-diphosphatase activity"/>
    <property type="evidence" value="ECO:0007669"/>
    <property type="project" value="UniProtKB-EC"/>
</dbReference>
<dbReference type="Proteomes" id="UP000013070">
    <property type="component" value="Unassembled WGS sequence"/>
</dbReference>
<comment type="catalytic activity">
    <reaction evidence="3">
        <text>di-trans,octa-cis-undecaprenyl diphosphate + H2O = di-trans,octa-cis-undecaprenyl phosphate + phosphate + H(+)</text>
        <dbReference type="Rhea" id="RHEA:28094"/>
        <dbReference type="ChEBI" id="CHEBI:15377"/>
        <dbReference type="ChEBI" id="CHEBI:15378"/>
        <dbReference type="ChEBI" id="CHEBI:43474"/>
        <dbReference type="ChEBI" id="CHEBI:58405"/>
        <dbReference type="ChEBI" id="CHEBI:60392"/>
        <dbReference type="EC" id="3.6.1.27"/>
    </reaction>
</comment>
<dbReference type="SUPFAM" id="SSF48317">
    <property type="entry name" value="Acid phosphatase/Vanadium-dependent haloperoxidase"/>
    <property type="match status" value="1"/>
</dbReference>
<dbReference type="HOGENOM" id="CLU_072573_8_2_6"/>
<dbReference type="eggNOG" id="COG0671">
    <property type="taxonomic scope" value="Bacteria"/>
</dbReference>
<dbReference type="Gene3D" id="1.20.144.10">
    <property type="entry name" value="Phosphatidic acid phosphatase type 2/haloperoxidase"/>
    <property type="match status" value="1"/>
</dbReference>
<dbReference type="InterPro" id="IPR036938">
    <property type="entry name" value="PAP2/HPO_sf"/>
</dbReference>
<accession>N8VHF1</accession>
<gene>
    <name evidence="6" type="ORF">F969_01578</name>
</gene>
<comment type="caution">
    <text evidence="6">The sequence shown here is derived from an EMBL/GenBank/DDBJ whole genome shotgun (WGS) entry which is preliminary data.</text>
</comment>
<dbReference type="EC" id="3.6.1.27" evidence="1"/>
<dbReference type="InterPro" id="IPR000326">
    <property type="entry name" value="PAP2/HPO"/>
</dbReference>
<keyword evidence="7" id="KW-1185">Reference proteome</keyword>
<evidence type="ECO:0000256" key="3">
    <source>
        <dbReference type="ARBA" id="ARBA00047594"/>
    </source>
</evidence>
<feature type="transmembrane region" description="Helical" evidence="4">
    <location>
        <begin position="68"/>
        <end position="89"/>
    </location>
</feature>
<dbReference type="PANTHER" id="PTHR14969">
    <property type="entry name" value="SPHINGOSINE-1-PHOSPHATE PHOSPHOHYDROLASE"/>
    <property type="match status" value="1"/>
</dbReference>
<dbReference type="SMART" id="SM00014">
    <property type="entry name" value="acidPPc"/>
    <property type="match status" value="1"/>
</dbReference>
<dbReference type="PATRIC" id="fig|1217710.3.peg.1492"/>
<evidence type="ECO:0000313" key="7">
    <source>
        <dbReference type="Proteomes" id="UP000013070"/>
    </source>
</evidence>
<evidence type="ECO:0000256" key="4">
    <source>
        <dbReference type="SAM" id="Phobius"/>
    </source>
</evidence>
<dbReference type="PANTHER" id="PTHR14969:SF13">
    <property type="entry name" value="AT30094P"/>
    <property type="match status" value="1"/>
</dbReference>
<sequence length="205" mass="23376">MSALSLLMSLDQLNLYLFHLLNVPDQASIWMINYASLIAHDLVYLFLLIFTVAWLRGSREIKTGIIKAAIFTAITLSISEVLSAVLNTPRPFVMEVGRTLIEHAPTGSFPSNHMSIFSGIAFAYYFSAQRDLGRILLWTAWLVAWSRVYVGVHFPIDMLGAFLIALAVNLAGLPLWWKYENKIMSFIFSIHQFLFKPFIRMGWIK</sequence>
<dbReference type="EMBL" id="APPE01000050">
    <property type="protein sequence ID" value="ENU99396.1"/>
    <property type="molecule type" value="Genomic_DNA"/>
</dbReference>
<organism evidence="6 7">
    <name type="scientific">Acinetobacter variabilis</name>
    <dbReference type="NCBI Taxonomy" id="70346"/>
    <lineage>
        <taxon>Bacteria</taxon>
        <taxon>Pseudomonadati</taxon>
        <taxon>Pseudomonadota</taxon>
        <taxon>Gammaproteobacteria</taxon>
        <taxon>Moraxellales</taxon>
        <taxon>Moraxellaceae</taxon>
        <taxon>Acinetobacter</taxon>
    </lineage>
</organism>
<name>N8VHF1_9GAMM</name>
<feature type="transmembrane region" description="Helical" evidence="4">
    <location>
        <begin position="109"/>
        <end position="128"/>
    </location>
</feature>
<protein>
    <recommendedName>
        <fullName evidence="1">undecaprenyl-diphosphate phosphatase</fullName>
        <ecNumber evidence="1">3.6.1.27</ecNumber>
    </recommendedName>
    <alternativeName>
        <fullName evidence="2">Undecaprenyl pyrophosphate phosphatase</fullName>
    </alternativeName>
</protein>
<evidence type="ECO:0000256" key="2">
    <source>
        <dbReference type="ARBA" id="ARBA00032707"/>
    </source>
</evidence>
<dbReference type="CDD" id="cd03385">
    <property type="entry name" value="PAP2_BcrC_like"/>
    <property type="match status" value="1"/>
</dbReference>
<feature type="transmembrane region" description="Helical" evidence="4">
    <location>
        <begin position="158"/>
        <end position="177"/>
    </location>
</feature>